<proteinExistence type="predicted"/>
<sequence length="139" mass="14128">MRRATARAWRPLVLLAVLTASFVAPHLASASGVAVSGGTLSVRSISSPCPGVATAAPAAPAGGSGARFDAVAVTLPPGCGVHQVRLELRDRNPWRSGSATLDGSGVVLLDHHYTARSDTVVVATLDGWDLPVAWSLGAP</sequence>
<evidence type="ECO:0000256" key="1">
    <source>
        <dbReference type="SAM" id="SignalP"/>
    </source>
</evidence>
<dbReference type="Proteomes" id="UP001232536">
    <property type="component" value="Unassembled WGS sequence"/>
</dbReference>
<feature type="signal peptide" evidence="1">
    <location>
        <begin position="1"/>
        <end position="30"/>
    </location>
</feature>
<keyword evidence="1" id="KW-0732">Signal</keyword>
<evidence type="ECO:0000313" key="2">
    <source>
        <dbReference type="EMBL" id="MDO8106646.1"/>
    </source>
</evidence>
<protein>
    <submittedName>
        <fullName evidence="2">Uncharacterized protein</fullName>
    </submittedName>
</protein>
<evidence type="ECO:0000313" key="3">
    <source>
        <dbReference type="Proteomes" id="UP001232536"/>
    </source>
</evidence>
<feature type="chain" id="PRO_5045330174" evidence="1">
    <location>
        <begin position="31"/>
        <end position="139"/>
    </location>
</feature>
<gene>
    <name evidence="2" type="ORF">Q6348_05480</name>
</gene>
<accession>A0ABT9DBE7</accession>
<organism evidence="2 3">
    <name type="scientific">Actinotalea lenta</name>
    <dbReference type="NCBI Taxonomy" id="3064654"/>
    <lineage>
        <taxon>Bacteria</taxon>
        <taxon>Bacillati</taxon>
        <taxon>Actinomycetota</taxon>
        <taxon>Actinomycetes</taxon>
        <taxon>Micrococcales</taxon>
        <taxon>Cellulomonadaceae</taxon>
        <taxon>Actinotalea</taxon>
    </lineage>
</organism>
<dbReference type="RefSeq" id="WP_304600290.1">
    <property type="nucleotide sequence ID" value="NZ_JAUQYO010000001.1"/>
</dbReference>
<dbReference type="EMBL" id="JAUQYP010000001">
    <property type="protein sequence ID" value="MDO8106646.1"/>
    <property type="molecule type" value="Genomic_DNA"/>
</dbReference>
<keyword evidence="3" id="KW-1185">Reference proteome</keyword>
<reference evidence="2 3" key="1">
    <citation type="submission" date="2023-07" db="EMBL/GenBank/DDBJ databases">
        <title>Description of novel actinomycetes strains, isolated from tidal flat sediment.</title>
        <authorList>
            <person name="Lu C."/>
        </authorList>
    </citation>
    <scope>NUCLEOTIDE SEQUENCE [LARGE SCALE GENOMIC DNA]</scope>
    <source>
        <strain evidence="2 3">SYSU T00b441</strain>
    </source>
</reference>
<name>A0ABT9DBE7_9CELL</name>
<comment type="caution">
    <text evidence="2">The sequence shown here is derived from an EMBL/GenBank/DDBJ whole genome shotgun (WGS) entry which is preliminary data.</text>
</comment>